<evidence type="ECO:0000259" key="2">
    <source>
        <dbReference type="PROSITE" id="PS50158"/>
    </source>
</evidence>
<keyword evidence="1" id="KW-0862">Zinc</keyword>
<dbReference type="AlphaFoldDB" id="A0A7N2L855"/>
<name>A0A7N2L855_QUELO</name>
<dbReference type="OMA" id="LTRIQCK"/>
<dbReference type="InParanoid" id="A0A7N2L855"/>
<dbReference type="InterPro" id="IPR025836">
    <property type="entry name" value="Zn_knuckle_CX2CX4HX4C"/>
</dbReference>
<evidence type="ECO:0000256" key="1">
    <source>
        <dbReference type="PROSITE-ProRule" id="PRU00047"/>
    </source>
</evidence>
<proteinExistence type="predicted"/>
<sequence length="134" mass="15303">MLFRSVTFSKQPFWIQVWSLPFDLINEEAGSDIGRSIGELVEVDYEAFNSDRSKFLQIRVEVPLDKPLRWGGPVISLKGETSRVAFRYEHLVGWCFNCGRIGHDKKECPLPIKADNGDRPYREWLKAGISGETG</sequence>
<keyword evidence="1" id="KW-0863">Zinc-finger</keyword>
<protein>
    <recommendedName>
        <fullName evidence="2">CCHC-type domain-containing protein</fullName>
    </recommendedName>
</protein>
<keyword evidence="4" id="KW-1185">Reference proteome</keyword>
<reference evidence="3" key="2">
    <citation type="submission" date="2021-01" db="UniProtKB">
        <authorList>
            <consortium name="EnsemblPlants"/>
        </authorList>
    </citation>
    <scope>IDENTIFICATION</scope>
</reference>
<dbReference type="Proteomes" id="UP000594261">
    <property type="component" value="Chromosome 3"/>
</dbReference>
<keyword evidence="1" id="KW-0479">Metal-binding</keyword>
<evidence type="ECO:0000313" key="3">
    <source>
        <dbReference type="EnsemblPlants" id="QL03p048396:mrna:CDS:1"/>
    </source>
</evidence>
<feature type="domain" description="CCHC-type" evidence="2">
    <location>
        <begin position="95"/>
        <end position="109"/>
    </location>
</feature>
<evidence type="ECO:0000313" key="4">
    <source>
        <dbReference type="Proteomes" id="UP000594261"/>
    </source>
</evidence>
<dbReference type="Gramene" id="QL03p048396:mrna">
    <property type="protein sequence ID" value="QL03p048396:mrna:CDS:1"/>
    <property type="gene ID" value="QL03p048396"/>
</dbReference>
<dbReference type="InterPro" id="IPR001878">
    <property type="entry name" value="Znf_CCHC"/>
</dbReference>
<dbReference type="PANTHER" id="PTHR31286">
    <property type="entry name" value="GLYCINE-RICH CELL WALL STRUCTURAL PROTEIN 1.8-LIKE"/>
    <property type="match status" value="1"/>
</dbReference>
<dbReference type="Pfam" id="PF14392">
    <property type="entry name" value="zf-CCHC_4"/>
    <property type="match status" value="1"/>
</dbReference>
<dbReference type="InterPro" id="IPR040256">
    <property type="entry name" value="At4g02000-like"/>
</dbReference>
<organism evidence="3 4">
    <name type="scientific">Quercus lobata</name>
    <name type="common">Valley oak</name>
    <dbReference type="NCBI Taxonomy" id="97700"/>
    <lineage>
        <taxon>Eukaryota</taxon>
        <taxon>Viridiplantae</taxon>
        <taxon>Streptophyta</taxon>
        <taxon>Embryophyta</taxon>
        <taxon>Tracheophyta</taxon>
        <taxon>Spermatophyta</taxon>
        <taxon>Magnoliopsida</taxon>
        <taxon>eudicotyledons</taxon>
        <taxon>Gunneridae</taxon>
        <taxon>Pentapetalae</taxon>
        <taxon>rosids</taxon>
        <taxon>fabids</taxon>
        <taxon>Fagales</taxon>
        <taxon>Fagaceae</taxon>
        <taxon>Quercus</taxon>
    </lineage>
</organism>
<dbReference type="EMBL" id="LRBV02000003">
    <property type="status" value="NOT_ANNOTATED_CDS"/>
    <property type="molecule type" value="Genomic_DNA"/>
</dbReference>
<dbReference type="EnsemblPlants" id="QL03p048396:mrna">
    <property type="protein sequence ID" value="QL03p048396:mrna:CDS:1"/>
    <property type="gene ID" value="QL03p048396"/>
</dbReference>
<accession>A0A7N2L855</accession>
<dbReference type="PANTHER" id="PTHR31286:SF167">
    <property type="entry name" value="OS09G0268800 PROTEIN"/>
    <property type="match status" value="1"/>
</dbReference>
<dbReference type="InterPro" id="IPR036875">
    <property type="entry name" value="Znf_CCHC_sf"/>
</dbReference>
<dbReference type="PROSITE" id="PS50158">
    <property type="entry name" value="ZF_CCHC"/>
    <property type="match status" value="1"/>
</dbReference>
<reference evidence="3 4" key="1">
    <citation type="journal article" date="2016" name="G3 (Bethesda)">
        <title>First Draft Assembly and Annotation of the Genome of a California Endemic Oak Quercus lobata Nee (Fagaceae).</title>
        <authorList>
            <person name="Sork V.L."/>
            <person name="Fitz-Gibbon S.T."/>
            <person name="Puiu D."/>
            <person name="Crepeau M."/>
            <person name="Gugger P.F."/>
            <person name="Sherman R."/>
            <person name="Stevens K."/>
            <person name="Langley C.H."/>
            <person name="Pellegrini M."/>
            <person name="Salzberg S.L."/>
        </authorList>
    </citation>
    <scope>NUCLEOTIDE SEQUENCE [LARGE SCALE GENOMIC DNA]</scope>
    <source>
        <strain evidence="3 4">cv. SW786</strain>
    </source>
</reference>
<dbReference type="GO" id="GO:0008270">
    <property type="term" value="F:zinc ion binding"/>
    <property type="evidence" value="ECO:0007669"/>
    <property type="project" value="UniProtKB-KW"/>
</dbReference>
<dbReference type="SUPFAM" id="SSF57756">
    <property type="entry name" value="Retrovirus zinc finger-like domains"/>
    <property type="match status" value="1"/>
</dbReference>
<dbReference type="GO" id="GO:0003676">
    <property type="term" value="F:nucleic acid binding"/>
    <property type="evidence" value="ECO:0007669"/>
    <property type="project" value="InterPro"/>
</dbReference>